<keyword evidence="3 4" id="KW-0287">Flowering</keyword>
<proteinExistence type="inferred from homology"/>
<evidence type="ECO:0000256" key="4">
    <source>
        <dbReference type="RuleBase" id="RU364012"/>
    </source>
</evidence>
<organism evidence="6 7">
    <name type="scientific">Macleaya cordata</name>
    <name type="common">Five-seeded plume-poppy</name>
    <name type="synonym">Bocconia cordata</name>
    <dbReference type="NCBI Taxonomy" id="56857"/>
    <lineage>
        <taxon>Eukaryota</taxon>
        <taxon>Viridiplantae</taxon>
        <taxon>Streptophyta</taxon>
        <taxon>Embryophyta</taxon>
        <taxon>Tracheophyta</taxon>
        <taxon>Spermatophyta</taxon>
        <taxon>Magnoliopsida</taxon>
        <taxon>Ranunculales</taxon>
        <taxon>Papaveraceae</taxon>
        <taxon>Papaveroideae</taxon>
        <taxon>Macleaya</taxon>
    </lineage>
</organism>
<dbReference type="AlphaFoldDB" id="A0A200QZZ8"/>
<name>A0A200QZZ8_MACCD</name>
<sequence length="507" mass="57540">MESISAALKSTELKKQNLHKAFENLQSHSSCLSSFNLQWKDMEDHFNSIQKSLEQRFKELEEKERESNKEVLVIKQTSLEKKSEVKPNESESMTLKDLKSLCVKMDGIRFVSYIMDHRKDHPTVRDEVPIAFKSAIDPAKLVLDAMQVFYPQNQNEIRGGELGASRRTCNMLLEILMASSPQINPGVKEEAKKLAFKWKSKVKVGGETSLETFGFLQLLATYGLASEFKVDELLELLVFVVRRKQAVDWFLFLGLVDKVPDFIRKLSSKKKQLDAVRFVYEFKLVDKFPPVPLLKAYLNESREAAEEFRQKGNNSLQAQNDAIVKEIGALKAVIRFIEEHQLESQYPRESLEKRIEQLEKEKKERKRPAEVPVPAPTCRSEQQHQQNGKKRSRSALNTNAVTTSAASSSQNYLQPLGFSSDQVALYLRSSTHYGLAGAVPAIPQYMNSVVQPTGFRGTQAQLCIGENLSPSRSHLYSFESQTASAPRDRSILGAYGLHPSYYPSFYS</sequence>
<dbReference type="GO" id="GO:0030154">
    <property type="term" value="P:cell differentiation"/>
    <property type="evidence" value="ECO:0007669"/>
    <property type="project" value="UniProtKB-KW"/>
</dbReference>
<dbReference type="Proteomes" id="UP000195402">
    <property type="component" value="Unassembled WGS sequence"/>
</dbReference>
<dbReference type="PANTHER" id="PTHR31791">
    <property type="entry name" value="FRIGIDA-LIKE PROTEIN 3-RELATED"/>
    <property type="match status" value="1"/>
</dbReference>
<dbReference type="PANTHER" id="PTHR31791:SF47">
    <property type="entry name" value="INACTIVE FRIGIDA-LIKE PROTEIN 2"/>
    <property type="match status" value="1"/>
</dbReference>
<evidence type="ECO:0000313" key="6">
    <source>
        <dbReference type="EMBL" id="OVA16043.1"/>
    </source>
</evidence>
<protein>
    <recommendedName>
        <fullName evidence="4">FRIGIDA-like protein</fullName>
    </recommendedName>
</protein>
<evidence type="ECO:0000256" key="5">
    <source>
        <dbReference type="SAM" id="MobiDB-lite"/>
    </source>
</evidence>
<keyword evidence="4" id="KW-0217">Developmental protein</keyword>
<keyword evidence="7" id="KW-1185">Reference proteome</keyword>
<feature type="region of interest" description="Disordered" evidence="5">
    <location>
        <begin position="360"/>
        <end position="402"/>
    </location>
</feature>
<dbReference type="InParanoid" id="A0A200QZZ8"/>
<keyword evidence="2 4" id="KW-0221">Differentiation</keyword>
<evidence type="ECO:0000256" key="2">
    <source>
        <dbReference type="ARBA" id="ARBA00022782"/>
    </source>
</evidence>
<accession>A0A200QZZ8</accession>
<comment type="similarity">
    <text evidence="1 4">Belongs to the Frigida family.</text>
</comment>
<dbReference type="EMBL" id="MVGT01000723">
    <property type="protein sequence ID" value="OVA16043.1"/>
    <property type="molecule type" value="Genomic_DNA"/>
</dbReference>
<evidence type="ECO:0000256" key="1">
    <source>
        <dbReference type="ARBA" id="ARBA00008956"/>
    </source>
</evidence>
<evidence type="ECO:0000313" key="7">
    <source>
        <dbReference type="Proteomes" id="UP000195402"/>
    </source>
</evidence>
<reference evidence="6 7" key="1">
    <citation type="journal article" date="2017" name="Mol. Plant">
        <title>The Genome of Medicinal Plant Macleaya cordata Provides New Insights into Benzylisoquinoline Alkaloids Metabolism.</title>
        <authorList>
            <person name="Liu X."/>
            <person name="Liu Y."/>
            <person name="Huang P."/>
            <person name="Ma Y."/>
            <person name="Qing Z."/>
            <person name="Tang Q."/>
            <person name="Cao H."/>
            <person name="Cheng P."/>
            <person name="Zheng Y."/>
            <person name="Yuan Z."/>
            <person name="Zhou Y."/>
            <person name="Liu J."/>
            <person name="Tang Z."/>
            <person name="Zhuo Y."/>
            <person name="Zhang Y."/>
            <person name="Yu L."/>
            <person name="Huang J."/>
            <person name="Yang P."/>
            <person name="Peng Q."/>
            <person name="Zhang J."/>
            <person name="Jiang W."/>
            <person name="Zhang Z."/>
            <person name="Lin K."/>
            <person name="Ro D.K."/>
            <person name="Chen X."/>
            <person name="Xiong X."/>
            <person name="Shang Y."/>
            <person name="Huang S."/>
            <person name="Zeng J."/>
        </authorList>
    </citation>
    <scope>NUCLEOTIDE SEQUENCE [LARGE SCALE GENOMIC DNA]</scope>
    <source>
        <strain evidence="7">cv. BLH2017</strain>
        <tissue evidence="6">Root</tissue>
    </source>
</reference>
<gene>
    <name evidence="6" type="ORF">BVC80_175g8</name>
</gene>
<dbReference type="Pfam" id="PF07899">
    <property type="entry name" value="Frigida"/>
    <property type="match status" value="1"/>
</dbReference>
<dbReference type="OMA" id="MIEPSHH"/>
<dbReference type="STRING" id="56857.A0A200QZZ8"/>
<dbReference type="InterPro" id="IPR012474">
    <property type="entry name" value="Frigida"/>
</dbReference>
<dbReference type="GO" id="GO:0009908">
    <property type="term" value="P:flower development"/>
    <property type="evidence" value="ECO:0007669"/>
    <property type="project" value="UniProtKB-KW"/>
</dbReference>
<comment type="caution">
    <text evidence="6">The sequence shown here is derived from an EMBL/GenBank/DDBJ whole genome shotgun (WGS) entry which is preliminary data.</text>
</comment>
<evidence type="ECO:0000256" key="3">
    <source>
        <dbReference type="ARBA" id="ARBA00023089"/>
    </source>
</evidence>
<dbReference type="OrthoDB" id="1166059at2759"/>